<dbReference type="GO" id="GO:0016787">
    <property type="term" value="F:hydrolase activity"/>
    <property type="evidence" value="ECO:0007669"/>
    <property type="project" value="UniProtKB-KW"/>
</dbReference>
<dbReference type="GO" id="GO:0004519">
    <property type="term" value="F:endonuclease activity"/>
    <property type="evidence" value="ECO:0007669"/>
    <property type="project" value="UniProtKB-KW"/>
</dbReference>
<organism evidence="6 7">
    <name type="scientific">Ancylobacter polymorphus</name>
    <dbReference type="NCBI Taxonomy" id="223390"/>
    <lineage>
        <taxon>Bacteria</taxon>
        <taxon>Pseudomonadati</taxon>
        <taxon>Pseudomonadota</taxon>
        <taxon>Alphaproteobacteria</taxon>
        <taxon>Hyphomicrobiales</taxon>
        <taxon>Xanthobacteraceae</taxon>
        <taxon>Ancylobacter</taxon>
    </lineage>
</organism>
<evidence type="ECO:0000259" key="5">
    <source>
        <dbReference type="SMART" id="SM00507"/>
    </source>
</evidence>
<reference evidence="6" key="1">
    <citation type="submission" date="2021-09" db="EMBL/GenBank/DDBJ databases">
        <title>Network and meta-omics reveal the key degrader and cooperation patterns in an efficient 1,4-dioxane-degrading microbial community.</title>
        <authorList>
            <person name="Dai C."/>
        </authorList>
    </citation>
    <scope>NUCLEOTIDE SEQUENCE</scope>
    <source>
        <strain evidence="6">ZM13</strain>
    </source>
</reference>
<dbReference type="AlphaFoldDB" id="A0A9E6ZZR8"/>
<evidence type="ECO:0000256" key="4">
    <source>
        <dbReference type="ARBA" id="ARBA00040194"/>
    </source>
</evidence>
<comment type="similarity">
    <text evidence="3">Belongs to the HNH nuclease family.</text>
</comment>
<dbReference type="PANTHER" id="PTHR41286:SF1">
    <property type="entry name" value="HNH NUCLEASE YAJD-RELATED"/>
    <property type="match status" value="1"/>
</dbReference>
<feature type="domain" description="HNH nuclease" evidence="5">
    <location>
        <begin position="29"/>
        <end position="84"/>
    </location>
</feature>
<dbReference type="Pfam" id="PF01844">
    <property type="entry name" value="HNH"/>
    <property type="match status" value="1"/>
</dbReference>
<evidence type="ECO:0000256" key="3">
    <source>
        <dbReference type="ARBA" id="ARBA00038412"/>
    </source>
</evidence>
<proteinExistence type="inferred from homology"/>
<sequence length="106" mass="12406">MESARGRVDGRSAEAAEYRKLYDTARWKRLREAVRAEQPLCVMCLRDDVVTEADVVDHIKPHHGDHLLFFDMSNLQPLCKQHHDRDKQQMERGTYIEFGPDGWPVE</sequence>
<dbReference type="CDD" id="cd00085">
    <property type="entry name" value="HNHc"/>
    <property type="match status" value="1"/>
</dbReference>
<dbReference type="RefSeq" id="WP_244379072.1">
    <property type="nucleotide sequence ID" value="NZ_CP083239.1"/>
</dbReference>
<keyword evidence="6" id="KW-0255">Endonuclease</keyword>
<evidence type="ECO:0000256" key="1">
    <source>
        <dbReference type="ARBA" id="ARBA00022722"/>
    </source>
</evidence>
<dbReference type="PANTHER" id="PTHR41286">
    <property type="entry name" value="HNH NUCLEASE YAJD-RELATED"/>
    <property type="match status" value="1"/>
</dbReference>
<dbReference type="GO" id="GO:0008270">
    <property type="term" value="F:zinc ion binding"/>
    <property type="evidence" value="ECO:0007669"/>
    <property type="project" value="InterPro"/>
</dbReference>
<protein>
    <recommendedName>
        <fullName evidence="4">Putative HNH nuclease YajD</fullName>
    </recommendedName>
</protein>
<dbReference type="GO" id="GO:0003676">
    <property type="term" value="F:nucleic acid binding"/>
    <property type="evidence" value="ECO:0007669"/>
    <property type="project" value="InterPro"/>
</dbReference>
<keyword evidence="1" id="KW-0540">Nuclease</keyword>
<evidence type="ECO:0000313" key="7">
    <source>
        <dbReference type="Proteomes" id="UP000831684"/>
    </source>
</evidence>
<name>A0A9E6ZZR8_9HYPH</name>
<dbReference type="Gene3D" id="1.10.30.50">
    <property type="match status" value="1"/>
</dbReference>
<dbReference type="InterPro" id="IPR003615">
    <property type="entry name" value="HNH_nuc"/>
</dbReference>
<dbReference type="EMBL" id="CP083239">
    <property type="protein sequence ID" value="UOK71700.1"/>
    <property type="molecule type" value="Genomic_DNA"/>
</dbReference>
<dbReference type="InterPro" id="IPR002711">
    <property type="entry name" value="HNH"/>
</dbReference>
<dbReference type="Proteomes" id="UP000831684">
    <property type="component" value="Chromosome"/>
</dbReference>
<evidence type="ECO:0000313" key="6">
    <source>
        <dbReference type="EMBL" id="UOK71700.1"/>
    </source>
</evidence>
<dbReference type="KEGG" id="apol:K9D25_02955"/>
<dbReference type="SMART" id="SM00507">
    <property type="entry name" value="HNHc"/>
    <property type="match status" value="1"/>
</dbReference>
<keyword evidence="2" id="KW-0378">Hydrolase</keyword>
<evidence type="ECO:0000256" key="2">
    <source>
        <dbReference type="ARBA" id="ARBA00022801"/>
    </source>
</evidence>
<gene>
    <name evidence="6" type="ORF">K9D25_02955</name>
</gene>
<dbReference type="GO" id="GO:0005829">
    <property type="term" value="C:cytosol"/>
    <property type="evidence" value="ECO:0007669"/>
    <property type="project" value="TreeGrafter"/>
</dbReference>
<accession>A0A9E6ZZR8</accession>